<keyword evidence="2" id="KW-1185">Reference proteome</keyword>
<name>A0A4Z2GBE0_9TELE</name>
<organism evidence="1 2">
    <name type="scientific">Liparis tanakae</name>
    <name type="common">Tanaka's snailfish</name>
    <dbReference type="NCBI Taxonomy" id="230148"/>
    <lineage>
        <taxon>Eukaryota</taxon>
        <taxon>Metazoa</taxon>
        <taxon>Chordata</taxon>
        <taxon>Craniata</taxon>
        <taxon>Vertebrata</taxon>
        <taxon>Euteleostomi</taxon>
        <taxon>Actinopterygii</taxon>
        <taxon>Neopterygii</taxon>
        <taxon>Teleostei</taxon>
        <taxon>Neoteleostei</taxon>
        <taxon>Acanthomorphata</taxon>
        <taxon>Eupercaria</taxon>
        <taxon>Perciformes</taxon>
        <taxon>Cottioidei</taxon>
        <taxon>Cottales</taxon>
        <taxon>Liparidae</taxon>
        <taxon>Liparis</taxon>
    </lineage>
</organism>
<protein>
    <submittedName>
        <fullName evidence="1">Uncharacterized protein</fullName>
    </submittedName>
</protein>
<dbReference type="EMBL" id="SRLO01000601">
    <property type="protein sequence ID" value="TNN50906.1"/>
    <property type="molecule type" value="Genomic_DNA"/>
</dbReference>
<proteinExistence type="predicted"/>
<dbReference type="Proteomes" id="UP000314294">
    <property type="component" value="Unassembled WGS sequence"/>
</dbReference>
<evidence type="ECO:0000313" key="1">
    <source>
        <dbReference type="EMBL" id="TNN50906.1"/>
    </source>
</evidence>
<accession>A0A4Z2GBE0</accession>
<reference evidence="1 2" key="1">
    <citation type="submission" date="2019-03" db="EMBL/GenBank/DDBJ databases">
        <title>First draft genome of Liparis tanakae, snailfish: a comprehensive survey of snailfish specific genes.</title>
        <authorList>
            <person name="Kim W."/>
            <person name="Song I."/>
            <person name="Jeong J.-H."/>
            <person name="Kim D."/>
            <person name="Kim S."/>
            <person name="Ryu S."/>
            <person name="Song J.Y."/>
            <person name="Lee S.K."/>
        </authorList>
    </citation>
    <scope>NUCLEOTIDE SEQUENCE [LARGE SCALE GENOMIC DNA]</scope>
    <source>
        <tissue evidence="1">Muscle</tissue>
    </source>
</reference>
<gene>
    <name evidence="1" type="ORF">EYF80_038887</name>
</gene>
<dbReference type="AlphaFoldDB" id="A0A4Z2GBE0"/>
<comment type="caution">
    <text evidence="1">The sequence shown here is derived from an EMBL/GenBank/DDBJ whole genome shotgun (WGS) entry which is preliminary data.</text>
</comment>
<sequence length="95" mass="10885">MSRSSSKQFLEDYQMVGSETEMFRACWEIKAHKWRFCPWSCCDKENNCTVTGVTCSSVKERAYSNSGLMFSDGLTDEMLIDAEEASTDTTVRRRS</sequence>
<evidence type="ECO:0000313" key="2">
    <source>
        <dbReference type="Proteomes" id="UP000314294"/>
    </source>
</evidence>